<dbReference type="Proteomes" id="UP001197875">
    <property type="component" value="Unassembled WGS sequence"/>
</dbReference>
<reference evidence="2 3" key="1">
    <citation type="submission" date="2021-10" db="EMBL/GenBank/DDBJ databases">
        <title>Anaerobic single-cell dispensing facilitates the cultivation of human gut bacteria.</title>
        <authorList>
            <person name="Afrizal A."/>
        </authorList>
    </citation>
    <scope>NUCLEOTIDE SEQUENCE [LARGE SCALE GENOMIC DNA]</scope>
    <source>
        <strain evidence="2 3">CLA-AA-H277</strain>
    </source>
</reference>
<accession>A0AAE3DUJ4</accession>
<proteinExistence type="predicted"/>
<dbReference type="SUPFAM" id="SSF49344">
    <property type="entry name" value="CBD9-like"/>
    <property type="match status" value="1"/>
</dbReference>
<dbReference type="EMBL" id="JAJEPR010000026">
    <property type="protein sequence ID" value="MCC2190713.1"/>
    <property type="molecule type" value="Genomic_DNA"/>
</dbReference>
<evidence type="ECO:0000313" key="3">
    <source>
        <dbReference type="Proteomes" id="UP001197875"/>
    </source>
</evidence>
<evidence type="ECO:0000259" key="1">
    <source>
        <dbReference type="Pfam" id="PF06452"/>
    </source>
</evidence>
<dbReference type="Pfam" id="PF06452">
    <property type="entry name" value="CBM9_1"/>
    <property type="match status" value="1"/>
</dbReference>
<feature type="domain" description="Carbohydrate-binding" evidence="1">
    <location>
        <begin position="30"/>
        <end position="180"/>
    </location>
</feature>
<dbReference type="RefSeq" id="WP_227615785.1">
    <property type="nucleotide sequence ID" value="NZ_JAJEPR010000026.1"/>
</dbReference>
<organism evidence="2 3">
    <name type="scientific">Fusicatenibacter faecihominis</name>
    <dbReference type="NCBI Taxonomy" id="2881276"/>
    <lineage>
        <taxon>Bacteria</taxon>
        <taxon>Bacillati</taxon>
        <taxon>Bacillota</taxon>
        <taxon>Clostridia</taxon>
        <taxon>Lachnospirales</taxon>
        <taxon>Lachnospiraceae</taxon>
        <taxon>Fusicatenibacter</taxon>
    </lineage>
</organism>
<dbReference type="GO" id="GO:0004553">
    <property type="term" value="F:hydrolase activity, hydrolyzing O-glycosyl compounds"/>
    <property type="evidence" value="ECO:0007669"/>
    <property type="project" value="InterPro"/>
</dbReference>
<dbReference type="GO" id="GO:0016052">
    <property type="term" value="P:carbohydrate catabolic process"/>
    <property type="evidence" value="ECO:0007669"/>
    <property type="project" value="InterPro"/>
</dbReference>
<dbReference type="PANTHER" id="PTHR35532:SF5">
    <property type="entry name" value="CARBOHYDRATE-BINDING DOMAIN-CONTAINING PROTEIN"/>
    <property type="match status" value="1"/>
</dbReference>
<dbReference type="AlphaFoldDB" id="A0AAE3DUJ4"/>
<dbReference type="InterPro" id="IPR010502">
    <property type="entry name" value="Carb-bd_dom_fam9"/>
</dbReference>
<evidence type="ECO:0000313" key="2">
    <source>
        <dbReference type="EMBL" id="MCC2190713.1"/>
    </source>
</evidence>
<protein>
    <submittedName>
        <fullName evidence="2">Carbohydrate-binding family 9-like protein</fullName>
    </submittedName>
</protein>
<dbReference type="CDD" id="cd09620">
    <property type="entry name" value="CBM9_like_3"/>
    <property type="match status" value="1"/>
</dbReference>
<dbReference type="Gene3D" id="2.60.40.1190">
    <property type="match status" value="1"/>
</dbReference>
<dbReference type="PANTHER" id="PTHR35532">
    <property type="entry name" value="SIMILAR TO POLYHYDROXYALKANOATE DEPOLYMERASE"/>
    <property type="match status" value="1"/>
</dbReference>
<comment type="caution">
    <text evidence="2">The sequence shown here is derived from an EMBL/GenBank/DDBJ whole genome shotgun (WGS) entry which is preliminary data.</text>
</comment>
<sequence>MSQIRIPIPAVDFQPPVYICRRATKPFHLDGNINKPFWEDAPFTDAFLDIKGSHMPTPRFLTRAKMLWDDKNFYFGAQLDGNEIWGHVTKRDDIIFQDNDFEIFIDPDSDTAQYYEFEMNVLNTVWDLFLPVAYRDNGDALNGYDIHGLQTAVHVEGSINDPDAENKTWSVEVVIPFAAITECLKDRRAPKDGEYYRINFSRVQWKTDIIDHSYQKRTDENGKILPEDNWVWAPTGVINIHYPEQWGFVFFSEDAARSDYAIPEDEYRKWELRKCYYAEQILLDTKGSFSNDLNELKETLKAYAPNEANVSLRGDLPITVETTSRTFLLSCPSADDAYVLLLHSNGKVERVLKGPAAV</sequence>
<dbReference type="GO" id="GO:0030246">
    <property type="term" value="F:carbohydrate binding"/>
    <property type="evidence" value="ECO:0007669"/>
    <property type="project" value="InterPro"/>
</dbReference>
<keyword evidence="3" id="KW-1185">Reference proteome</keyword>
<name>A0AAE3DUJ4_9FIRM</name>
<gene>
    <name evidence="2" type="ORF">LKD71_13055</name>
</gene>